<proteinExistence type="predicted"/>
<evidence type="ECO:0000313" key="3">
    <source>
        <dbReference type="Proteomes" id="UP000623129"/>
    </source>
</evidence>
<comment type="caution">
    <text evidence="2">The sequence shown here is derived from an EMBL/GenBank/DDBJ whole genome shotgun (WGS) entry which is preliminary data.</text>
</comment>
<accession>A0A833R743</accession>
<protein>
    <submittedName>
        <fullName evidence="2">Uncharacterized protein</fullName>
    </submittedName>
</protein>
<keyword evidence="3" id="KW-1185">Reference proteome</keyword>
<feature type="region of interest" description="Disordered" evidence="1">
    <location>
        <begin position="99"/>
        <end position="118"/>
    </location>
</feature>
<name>A0A833R743_9POAL</name>
<feature type="region of interest" description="Disordered" evidence="1">
    <location>
        <begin position="1"/>
        <end position="90"/>
    </location>
</feature>
<dbReference type="EMBL" id="SWLB01000011">
    <property type="protein sequence ID" value="KAF3332797.1"/>
    <property type="molecule type" value="Genomic_DNA"/>
</dbReference>
<sequence>MVRTRRGRAWDAPLETGESSHDHDAEASGAAASGAAASGAAASGAAASGAAASGAAASGAEASGAETSGADAPFGDYPPHHPDTFSPLLWTPHVRHRVSLASMEKKKKKREEEEEEEYRYSKYCISLAALCNYFHRRRITPETRDEQAVLR</sequence>
<dbReference type="Proteomes" id="UP000623129">
    <property type="component" value="Unassembled WGS sequence"/>
</dbReference>
<reference evidence="2" key="1">
    <citation type="submission" date="2020-01" db="EMBL/GenBank/DDBJ databases">
        <title>Genome sequence of Kobresia littledalei, the first chromosome-level genome in the family Cyperaceae.</title>
        <authorList>
            <person name="Qu G."/>
        </authorList>
    </citation>
    <scope>NUCLEOTIDE SEQUENCE</scope>
    <source>
        <strain evidence="2">C.B.Clarke</strain>
        <tissue evidence="2">Leaf</tissue>
    </source>
</reference>
<gene>
    <name evidence="2" type="ORF">FCM35_KLT02374</name>
</gene>
<evidence type="ECO:0000313" key="2">
    <source>
        <dbReference type="EMBL" id="KAF3332797.1"/>
    </source>
</evidence>
<feature type="compositionally biased region" description="Low complexity" evidence="1">
    <location>
        <begin position="27"/>
        <end position="70"/>
    </location>
</feature>
<evidence type="ECO:0000256" key="1">
    <source>
        <dbReference type="SAM" id="MobiDB-lite"/>
    </source>
</evidence>
<dbReference type="AlphaFoldDB" id="A0A833R743"/>
<organism evidence="2 3">
    <name type="scientific">Carex littledalei</name>
    <dbReference type="NCBI Taxonomy" id="544730"/>
    <lineage>
        <taxon>Eukaryota</taxon>
        <taxon>Viridiplantae</taxon>
        <taxon>Streptophyta</taxon>
        <taxon>Embryophyta</taxon>
        <taxon>Tracheophyta</taxon>
        <taxon>Spermatophyta</taxon>
        <taxon>Magnoliopsida</taxon>
        <taxon>Liliopsida</taxon>
        <taxon>Poales</taxon>
        <taxon>Cyperaceae</taxon>
        <taxon>Cyperoideae</taxon>
        <taxon>Cariceae</taxon>
        <taxon>Carex</taxon>
        <taxon>Carex subgen. Euthyceras</taxon>
    </lineage>
</organism>